<reference evidence="2" key="1">
    <citation type="journal article" date="2012" name="Science">
        <title>The Paleozoic origin of enzymatic lignin decomposition reconstructed from 31 fungal genomes.</title>
        <authorList>
            <person name="Floudas D."/>
            <person name="Binder M."/>
            <person name="Riley R."/>
            <person name="Barry K."/>
            <person name="Blanchette R.A."/>
            <person name="Henrissat B."/>
            <person name="Martinez A.T."/>
            <person name="Otillar R."/>
            <person name="Spatafora J.W."/>
            <person name="Yadav J.S."/>
            <person name="Aerts A."/>
            <person name="Benoit I."/>
            <person name="Boyd A."/>
            <person name="Carlson A."/>
            <person name="Copeland A."/>
            <person name="Coutinho P.M."/>
            <person name="de Vries R.P."/>
            <person name="Ferreira P."/>
            <person name="Findley K."/>
            <person name="Foster B."/>
            <person name="Gaskell J."/>
            <person name="Glotzer D."/>
            <person name="Gorecki P."/>
            <person name="Heitman J."/>
            <person name="Hesse C."/>
            <person name="Hori C."/>
            <person name="Igarashi K."/>
            <person name="Jurgens J.A."/>
            <person name="Kallen N."/>
            <person name="Kersten P."/>
            <person name="Kohler A."/>
            <person name="Kuees U."/>
            <person name="Kumar T.K.A."/>
            <person name="Kuo A."/>
            <person name="LaButti K."/>
            <person name="Larrondo L.F."/>
            <person name="Lindquist E."/>
            <person name="Ling A."/>
            <person name="Lombard V."/>
            <person name="Lucas S."/>
            <person name="Lundell T."/>
            <person name="Martin R."/>
            <person name="McLaughlin D.J."/>
            <person name="Morgenstern I."/>
            <person name="Morin E."/>
            <person name="Murat C."/>
            <person name="Nagy L.G."/>
            <person name="Nolan M."/>
            <person name="Ohm R.A."/>
            <person name="Patyshakuliyeva A."/>
            <person name="Rokas A."/>
            <person name="Ruiz-Duenas F.J."/>
            <person name="Sabat G."/>
            <person name="Salamov A."/>
            <person name="Samejima M."/>
            <person name="Schmutz J."/>
            <person name="Slot J.C."/>
            <person name="St John F."/>
            <person name="Stenlid J."/>
            <person name="Sun H."/>
            <person name="Sun S."/>
            <person name="Syed K."/>
            <person name="Tsang A."/>
            <person name="Wiebenga A."/>
            <person name="Young D."/>
            <person name="Pisabarro A."/>
            <person name="Eastwood D.C."/>
            <person name="Martin F."/>
            <person name="Cullen D."/>
            <person name="Grigoriev I.V."/>
            <person name="Hibbett D.S."/>
        </authorList>
    </citation>
    <scope>NUCLEOTIDE SEQUENCE [LARGE SCALE GENOMIC DNA]</scope>
    <source>
        <strain evidence="2">RWD-64-598 SS2</strain>
    </source>
</reference>
<dbReference type="EMBL" id="JH711574">
    <property type="protein sequence ID" value="EIW85738.1"/>
    <property type="molecule type" value="Genomic_DNA"/>
</dbReference>
<dbReference type="GeneID" id="19210044"/>
<dbReference type="Proteomes" id="UP000053558">
    <property type="component" value="Unassembled WGS sequence"/>
</dbReference>
<name>A0A5M3N2Z2_CONPW</name>
<proteinExistence type="predicted"/>
<organism evidence="1 2">
    <name type="scientific">Coniophora puteana (strain RWD-64-598)</name>
    <name type="common">Brown rot fungus</name>
    <dbReference type="NCBI Taxonomy" id="741705"/>
    <lineage>
        <taxon>Eukaryota</taxon>
        <taxon>Fungi</taxon>
        <taxon>Dikarya</taxon>
        <taxon>Basidiomycota</taxon>
        <taxon>Agaricomycotina</taxon>
        <taxon>Agaricomycetes</taxon>
        <taxon>Agaricomycetidae</taxon>
        <taxon>Boletales</taxon>
        <taxon>Coniophorineae</taxon>
        <taxon>Coniophoraceae</taxon>
        <taxon>Coniophora</taxon>
    </lineage>
</organism>
<comment type="caution">
    <text evidence="1">The sequence shown here is derived from an EMBL/GenBank/DDBJ whole genome shotgun (WGS) entry which is preliminary data.</text>
</comment>
<gene>
    <name evidence="1" type="ORF">CONPUDRAFT_80192</name>
</gene>
<sequence length="226" mass="23586">MAAVAVASMHSAFPGPRSGRNNFFTPAMLERPAQASQLSGSCTFPALQAQGFASPMVAFGPASGRRPPQVTFLRTTRRAAPPPPLPIPDIMNGHVADPFDDSYAAKPEPAAADSRSAPITISIPPSPSCAPPLAPESPSDAVVVRFPRRPSLDVLARHRAAPSPPSRVARCTAYDRARGQRAVAGILLSRAAGAGQKPLRRAPPVGEGKRAYSPSGLRTMVCVGDL</sequence>
<dbReference type="AlphaFoldDB" id="A0A5M3N2Z2"/>
<accession>A0A5M3N2Z2</accession>
<evidence type="ECO:0000313" key="2">
    <source>
        <dbReference type="Proteomes" id="UP000053558"/>
    </source>
</evidence>
<protein>
    <submittedName>
        <fullName evidence="1">Uncharacterized protein</fullName>
    </submittedName>
</protein>
<dbReference type="KEGG" id="cput:CONPUDRAFT_80192"/>
<dbReference type="RefSeq" id="XP_007764339.1">
    <property type="nucleotide sequence ID" value="XM_007766149.1"/>
</dbReference>
<dbReference type="OMA" id="INTRYPP"/>
<evidence type="ECO:0000313" key="1">
    <source>
        <dbReference type="EMBL" id="EIW85738.1"/>
    </source>
</evidence>
<keyword evidence="2" id="KW-1185">Reference proteome</keyword>